<dbReference type="InParanoid" id="A3LXD1"/>
<dbReference type="Pfam" id="PF15159">
    <property type="entry name" value="PIG-Y"/>
    <property type="match status" value="1"/>
</dbReference>
<evidence type="ECO:0000313" key="4">
    <source>
        <dbReference type="Proteomes" id="UP000002258"/>
    </source>
</evidence>
<dbReference type="eggNOG" id="ENOG502RGDA">
    <property type="taxonomic scope" value="Eukaryota"/>
</dbReference>
<gene>
    <name evidence="3" type="ORF">PICST_61775</name>
</gene>
<dbReference type="Proteomes" id="UP000002258">
    <property type="component" value="Chromosome 6"/>
</dbReference>
<dbReference type="GeneID" id="4840197"/>
<name>A3LXD1_PICST</name>
<protein>
    <submittedName>
        <fullName evidence="3">Uncharacterized protein</fullName>
    </submittedName>
</protein>
<dbReference type="STRING" id="322104.A3LXD1"/>
<dbReference type="RefSeq" id="XP_001385814.2">
    <property type="nucleotide sequence ID" value="XM_001385777.1"/>
</dbReference>
<keyword evidence="2" id="KW-0472">Membrane</keyword>
<sequence length="121" mass="13897">MDFDEPLPLIRPPKQIPSSSEEASADNSAIYYAYGYGIIAVSWMIFLVSANSFFRIWQFVIEPLRSCGYESLYFQLATVFSTADNYVLSMWSIYVVVWWWAIVSWCGLKLFRHSKGGVEAV</sequence>
<dbReference type="HOGENOM" id="CLU_158090_0_0_1"/>
<dbReference type="OMA" id="SWCGLKL"/>
<proteinExistence type="predicted"/>
<dbReference type="KEGG" id="pic:PICST_61775"/>
<dbReference type="InterPro" id="IPR029164">
    <property type="entry name" value="PIG-Y"/>
</dbReference>
<organism evidence="3 4">
    <name type="scientific">Scheffersomyces stipitis (strain ATCC 58785 / CBS 6054 / NBRC 10063 / NRRL Y-11545)</name>
    <name type="common">Yeast</name>
    <name type="synonym">Pichia stipitis</name>
    <dbReference type="NCBI Taxonomy" id="322104"/>
    <lineage>
        <taxon>Eukaryota</taxon>
        <taxon>Fungi</taxon>
        <taxon>Dikarya</taxon>
        <taxon>Ascomycota</taxon>
        <taxon>Saccharomycotina</taxon>
        <taxon>Pichiomycetes</taxon>
        <taxon>Debaryomycetaceae</taxon>
        <taxon>Scheffersomyces</taxon>
    </lineage>
</organism>
<dbReference type="OrthoDB" id="2157498at2759"/>
<keyword evidence="4" id="KW-1185">Reference proteome</keyword>
<keyword evidence="2" id="KW-0812">Transmembrane</keyword>
<evidence type="ECO:0000256" key="1">
    <source>
        <dbReference type="SAM" id="MobiDB-lite"/>
    </source>
</evidence>
<feature type="transmembrane region" description="Helical" evidence="2">
    <location>
        <begin position="89"/>
        <end position="108"/>
    </location>
</feature>
<accession>A3LXD1</accession>
<evidence type="ECO:0000313" key="3">
    <source>
        <dbReference type="EMBL" id="ABN67785.2"/>
    </source>
</evidence>
<feature type="transmembrane region" description="Helical" evidence="2">
    <location>
        <begin position="29"/>
        <end position="54"/>
    </location>
</feature>
<dbReference type="PANTHER" id="PTHR39400:SF1">
    <property type="entry name" value="PIG-P DOMAIN-CONTAINING PROTEIN"/>
    <property type="match status" value="1"/>
</dbReference>
<dbReference type="EMBL" id="CP000500">
    <property type="protein sequence ID" value="ABN67785.2"/>
    <property type="molecule type" value="Genomic_DNA"/>
</dbReference>
<feature type="region of interest" description="Disordered" evidence="1">
    <location>
        <begin position="1"/>
        <end position="24"/>
    </location>
</feature>
<keyword evidence="2" id="KW-1133">Transmembrane helix</keyword>
<evidence type="ECO:0000256" key="2">
    <source>
        <dbReference type="SAM" id="Phobius"/>
    </source>
</evidence>
<dbReference type="PANTHER" id="PTHR39400">
    <property type="entry name" value="YALI0E29227P"/>
    <property type="match status" value="1"/>
</dbReference>
<reference evidence="3 4" key="1">
    <citation type="journal article" date="2007" name="Nat. Biotechnol.">
        <title>Genome sequence of the lignocellulose-bioconverting and xylose-fermenting yeast Pichia stipitis.</title>
        <authorList>
            <person name="Jeffries T.W."/>
            <person name="Grigoriev I.V."/>
            <person name="Grimwood J."/>
            <person name="Laplaza J.M."/>
            <person name="Aerts A."/>
            <person name="Salamov A."/>
            <person name="Schmutz J."/>
            <person name="Lindquist E."/>
            <person name="Dehal P."/>
            <person name="Shapiro H."/>
            <person name="Jin Y.S."/>
            <person name="Passoth V."/>
            <person name="Richardson P.M."/>
        </authorList>
    </citation>
    <scope>NUCLEOTIDE SEQUENCE [LARGE SCALE GENOMIC DNA]</scope>
    <source>
        <strain evidence="4">ATCC 58785 / CBS 6054 / NBRC 10063 / NRRL Y-11545</strain>
    </source>
</reference>
<dbReference type="AlphaFoldDB" id="A3LXD1"/>